<comment type="caution">
    <text evidence="6">Lacks conserved residue(s) required for the propagation of feature annotation.</text>
</comment>
<feature type="domain" description="EGF-like" evidence="7">
    <location>
        <begin position="218"/>
        <end position="248"/>
    </location>
</feature>
<evidence type="ECO:0000256" key="6">
    <source>
        <dbReference type="PROSITE-ProRule" id="PRU00076"/>
    </source>
</evidence>
<dbReference type="Proteomes" id="UP000499080">
    <property type="component" value="Unassembled WGS sequence"/>
</dbReference>
<protein>
    <submittedName>
        <fullName evidence="8">Sushi, nidogen and EGF-like domain-containing protein 1</fullName>
    </submittedName>
</protein>
<dbReference type="EMBL" id="BGPR01027589">
    <property type="protein sequence ID" value="GBN98192.1"/>
    <property type="molecule type" value="Genomic_DNA"/>
</dbReference>
<dbReference type="GO" id="GO:0016318">
    <property type="term" value="P:ommatidial rotation"/>
    <property type="evidence" value="ECO:0007669"/>
    <property type="project" value="UniProtKB-ARBA"/>
</dbReference>
<feature type="disulfide bond" evidence="6">
    <location>
        <begin position="203"/>
        <end position="212"/>
    </location>
</feature>
<dbReference type="PANTHER" id="PTHR24049:SF22">
    <property type="entry name" value="DROSOPHILA CRUMBS HOMOLOG"/>
    <property type="match status" value="1"/>
</dbReference>
<evidence type="ECO:0000313" key="8">
    <source>
        <dbReference type="EMBL" id="GBN98192.1"/>
    </source>
</evidence>
<evidence type="ECO:0000313" key="9">
    <source>
        <dbReference type="Proteomes" id="UP000499080"/>
    </source>
</evidence>
<evidence type="ECO:0000256" key="4">
    <source>
        <dbReference type="ARBA" id="ARBA00023157"/>
    </source>
</evidence>
<dbReference type="SMART" id="SM00179">
    <property type="entry name" value="EGF_CA"/>
    <property type="match status" value="5"/>
</dbReference>
<dbReference type="SUPFAM" id="SSF57196">
    <property type="entry name" value="EGF/Laminin"/>
    <property type="match status" value="5"/>
</dbReference>
<keyword evidence="4 6" id="KW-1015">Disulfide bond</keyword>
<keyword evidence="1 6" id="KW-0245">EGF-like domain</keyword>
<dbReference type="Gene3D" id="2.10.25.10">
    <property type="entry name" value="Laminin"/>
    <property type="match status" value="5"/>
</dbReference>
<dbReference type="GO" id="GO:0005509">
    <property type="term" value="F:calcium ion binding"/>
    <property type="evidence" value="ECO:0007669"/>
    <property type="project" value="InterPro"/>
</dbReference>
<evidence type="ECO:0000256" key="3">
    <source>
        <dbReference type="ARBA" id="ARBA00022737"/>
    </source>
</evidence>
<name>A0A4Y2TC77_ARAVE</name>
<sequence length="287" mass="31858">PCSSSPCRNGGTCKIKGNSYSCGCTEDYVGERCQHGCDCKNGKCRVTSDDDVLCECLPEYGKKAEVCEPCDCGTGANCTWERGIIFGYTKYCLCPDGSKLKEEHCEDPCNRNPCLNNGKCKEEGKVFKCECRPPYTERTCKDDLCTENPCQNGGTCKINGTSFECKCEIPYIGKLCEKDVCTINPCQNGGICRLNGTSFLCYCRSPYSGRLCESNICNTDTCIHGKCEVIGQSYKCRCDEGFTGFRCEDKVQTISELFRLIKSRRLSPRTRGTAQKAVKIIISPHKY</sequence>
<feature type="non-terminal residue" evidence="8">
    <location>
        <position position="1"/>
    </location>
</feature>
<dbReference type="PROSITE" id="PS50026">
    <property type="entry name" value="EGF_3"/>
    <property type="match status" value="5"/>
</dbReference>
<comment type="caution">
    <text evidence="8">The sequence shown here is derived from an EMBL/GenBank/DDBJ whole genome shotgun (WGS) entry which is preliminary data.</text>
</comment>
<dbReference type="SMART" id="SM00181">
    <property type="entry name" value="EGF"/>
    <property type="match status" value="6"/>
</dbReference>
<evidence type="ECO:0000256" key="2">
    <source>
        <dbReference type="ARBA" id="ARBA00022729"/>
    </source>
</evidence>
<evidence type="ECO:0000259" key="7">
    <source>
        <dbReference type="PROSITE" id="PS50026"/>
    </source>
</evidence>
<feature type="disulfide bond" evidence="6">
    <location>
        <begin position="131"/>
        <end position="140"/>
    </location>
</feature>
<dbReference type="PROSITE" id="PS01186">
    <property type="entry name" value="EGF_2"/>
    <property type="match status" value="2"/>
</dbReference>
<dbReference type="AlphaFoldDB" id="A0A4Y2TC77"/>
<gene>
    <name evidence="8" type="primary">Sned1_0</name>
    <name evidence="8" type="ORF">AVEN_15257_1</name>
</gene>
<keyword evidence="9" id="KW-1185">Reference proteome</keyword>
<evidence type="ECO:0000256" key="1">
    <source>
        <dbReference type="ARBA" id="ARBA00022536"/>
    </source>
</evidence>
<keyword evidence="2" id="KW-0732">Signal</keyword>
<dbReference type="OrthoDB" id="6430434at2759"/>
<dbReference type="PANTHER" id="PTHR24049">
    <property type="entry name" value="CRUMBS FAMILY MEMBER"/>
    <property type="match status" value="1"/>
</dbReference>
<feature type="domain" description="EGF-like" evidence="7">
    <location>
        <begin position="177"/>
        <end position="213"/>
    </location>
</feature>
<feature type="domain" description="EGF-like" evidence="7">
    <location>
        <begin position="1"/>
        <end position="34"/>
    </location>
</feature>
<evidence type="ECO:0000256" key="5">
    <source>
        <dbReference type="ARBA" id="ARBA00023180"/>
    </source>
</evidence>
<dbReference type="InterPro" id="IPR051022">
    <property type="entry name" value="Notch_Cell-Fate_Det"/>
</dbReference>
<accession>A0A4Y2TC77</accession>
<dbReference type="FunFam" id="2.10.25.10:FF:000012">
    <property type="entry name" value="Delta-like protein"/>
    <property type="match status" value="1"/>
</dbReference>
<feature type="disulfide bond" evidence="6">
    <location>
        <begin position="238"/>
        <end position="247"/>
    </location>
</feature>
<dbReference type="PROSITE" id="PS00022">
    <property type="entry name" value="EGF_1"/>
    <property type="match status" value="3"/>
</dbReference>
<dbReference type="Pfam" id="PF00008">
    <property type="entry name" value="EGF"/>
    <property type="match status" value="5"/>
</dbReference>
<feature type="domain" description="EGF-like" evidence="7">
    <location>
        <begin position="142"/>
        <end position="174"/>
    </location>
</feature>
<reference evidence="8 9" key="1">
    <citation type="journal article" date="2019" name="Sci. Rep.">
        <title>Orb-weaving spider Araneus ventricosus genome elucidates the spidroin gene catalogue.</title>
        <authorList>
            <person name="Kono N."/>
            <person name="Nakamura H."/>
            <person name="Ohtoshi R."/>
            <person name="Moran D.A.P."/>
            <person name="Shinohara A."/>
            <person name="Yoshida Y."/>
            <person name="Fujiwara M."/>
            <person name="Mori M."/>
            <person name="Tomita M."/>
            <person name="Arakawa K."/>
        </authorList>
    </citation>
    <scope>NUCLEOTIDE SEQUENCE [LARGE SCALE GENOMIC DNA]</scope>
</reference>
<keyword evidence="5" id="KW-0325">Glycoprotein</keyword>
<dbReference type="InterPro" id="IPR000742">
    <property type="entry name" value="EGF"/>
</dbReference>
<dbReference type="GO" id="GO:0048056">
    <property type="term" value="P:R3/R4 cell differentiation"/>
    <property type="evidence" value="ECO:0007669"/>
    <property type="project" value="UniProtKB-ARBA"/>
</dbReference>
<feature type="domain" description="EGF-like" evidence="7">
    <location>
        <begin position="106"/>
        <end position="141"/>
    </location>
</feature>
<dbReference type="FunFam" id="2.10.25.10:FF:000321">
    <property type="entry name" value="Protein delta homolog 1"/>
    <property type="match status" value="1"/>
</dbReference>
<keyword evidence="3" id="KW-0677">Repeat</keyword>
<proteinExistence type="predicted"/>
<dbReference type="InterPro" id="IPR001881">
    <property type="entry name" value="EGF-like_Ca-bd_dom"/>
</dbReference>
<dbReference type="GO" id="GO:0050769">
    <property type="term" value="P:positive regulation of neurogenesis"/>
    <property type="evidence" value="ECO:0007669"/>
    <property type="project" value="UniProtKB-ARBA"/>
</dbReference>
<organism evidence="8 9">
    <name type="scientific">Araneus ventricosus</name>
    <name type="common">Orbweaver spider</name>
    <name type="synonym">Epeira ventricosa</name>
    <dbReference type="NCBI Taxonomy" id="182803"/>
    <lineage>
        <taxon>Eukaryota</taxon>
        <taxon>Metazoa</taxon>
        <taxon>Ecdysozoa</taxon>
        <taxon>Arthropoda</taxon>
        <taxon>Chelicerata</taxon>
        <taxon>Arachnida</taxon>
        <taxon>Araneae</taxon>
        <taxon>Araneomorphae</taxon>
        <taxon>Entelegynae</taxon>
        <taxon>Araneoidea</taxon>
        <taxon>Araneidae</taxon>
        <taxon>Araneus</taxon>
    </lineage>
</organism>
<feature type="disulfide bond" evidence="6">
    <location>
        <begin position="24"/>
        <end position="33"/>
    </location>
</feature>